<name>A0A813GJK8_POLGL</name>
<keyword evidence="6" id="KW-1185">Reference proteome</keyword>
<sequence>MRIRYHCRLPLWTRAGFICIAQVSAKPTAFVPGTRVVAQNFNIELSCLVANSVDDVMPLKEFAHIDSKSPCVKLVCVCSSSFVSRVTQVCRIESLRAVLMEVLKSQRPVLEGLAWGEPIWVDDGARSSIPVRCCGQGHVQAVPAAIRLTRAALDTRTREAETPSLCASARRLCAGAQGSSATRAAASAWPALVAGALWQIGRATGARRARRARRRGRGSSLLVEIRQLGIRALAARRAKAEGAGTDEVVYETEVPKKVLPFEALQDLGDVSRSLWPLLMAAAEAESADLASGSASRARLSQGAGAGEGGEALLAPALNRAAKGLAAWQTSLTQGRVWGEAEGANWPSDKSLRTEWSDLLKKLQLPQLTRKYPKLVEPLLASLLETVETFHQENQEQQQGESGEQGDEGDADEDQEGSDDSAEGGEGTAENGSEESEEKGDDGQPSGEQAESEQKDGEQQGEDQAKQGQPKSGEQSQENKAGPQPQEANAREERAARAAGLMEALSQQWGSAADAFQAADGAFGPGAGNTLASGLTGADALWRETEAWKEVAALRGVLTKSPELRELIRNLGRRSATRGALRRLPQEVSKEAAPLGVVRSSAAPAEANGVCLSGDWETMLPSEAQLLASKRPMLRALHHARHIERSLLSYDRMAWLEEEARQTRKNEMRPFGKAGPLIVCLDTSGSMQGARETLSKALVLECLRQAQKQHRRCYLYAFSGQGDLQELELGLTTDGLRQLLDFLKFSFCGGTSLDGALEASTKRLAEESWRNADLLVVTDGEIGMPHQEVLGDLERACAVGGARLVGIVLGSDAGATMEQICTELYITGPAPDDVQRRPWDAGTLGVGGAFGKGQTRSARSWPSLRRVPVQQIVKEKAFATRATGGFSKGIAHLPGAFLGWGGSARAARVEASPRSRGECSGRASSSCSGRAAARRSPDRSSSSASPSSSSASKAVSPSYEKYTDELILVIRQAETEARRLGQSLLGTDSLLLGLLAVPNEVAPGAEGTRTAAFPGSTASSLTSFVEQRSFGNSGSGRSMGEGATARVGVPLSFTPMAQRVLLLAEEEQRLLCHEAVEPAHLLLALLQDDRGDARALLDRFQEEPEAVRRRVLATLSGPLAQLRLFAANRLLELREGAVASSKKEMAEKADQEPLTVKLLQAHRSLTKGLIERSLEAKLLLLAALSGEHLFLLGPPGTAKSLLARRLSTVCQGFFFERLLTRFSVPEEVFGPLSLKALENDELRRKVDGFLPSADVAFLDEVFKANSSILNALLSLLNERVFDNGGSRIDVPLWCAVAASNELPESDELDALFDRFLLRRAVPRVSDSAVPSFLRCALDGMADSEDPVEKDTTSEPVVQQPLLSAVDSAEAREAAAEATVFPDGLLQIVAELRTYLRDEAEPPVLISDRRLGKAVRLLRLAAHAAGASEVSELDLLILQHVFWDKDPEQAIVVRAWLLDRCANIGEGREKDIVEQARYFLSGVQARLRRAPRKQTTVATARRDLGSICAPLEDQLRARLLRLNSLRRLLSSQGNSPRTFWLETSEIQEARDLFLPKAELACEAAEEALREVLEMQGALKVSEEEARDACLDALLQGTTGNDTDERPQEELNRWASRFKLPRGFAEMNGLADLD</sequence>
<dbReference type="PANTHER" id="PTHR32204:SF0">
    <property type="entry name" value="ATPASE RAVA"/>
    <property type="match status" value="1"/>
</dbReference>
<dbReference type="Proteomes" id="UP000654075">
    <property type="component" value="Unassembled WGS sequence"/>
</dbReference>
<dbReference type="Pfam" id="PF02861">
    <property type="entry name" value="Clp_N"/>
    <property type="match status" value="1"/>
</dbReference>
<evidence type="ECO:0000256" key="2">
    <source>
        <dbReference type="SAM" id="MobiDB-lite"/>
    </source>
</evidence>
<accession>A0A813GJK8</accession>
<dbReference type="EMBL" id="CAJNNV010028598">
    <property type="protein sequence ID" value="CAE8625160.1"/>
    <property type="molecule type" value="Genomic_DNA"/>
</dbReference>
<dbReference type="OrthoDB" id="47330at2759"/>
<dbReference type="Pfam" id="PF13519">
    <property type="entry name" value="VWA_2"/>
    <property type="match status" value="1"/>
</dbReference>
<feature type="region of interest" description="Disordered" evidence="2">
    <location>
        <begin position="911"/>
        <end position="955"/>
    </location>
</feature>
<evidence type="ECO:0000259" key="4">
    <source>
        <dbReference type="PROSITE" id="PS51903"/>
    </source>
</evidence>
<feature type="domain" description="Clp R" evidence="4">
    <location>
        <begin position="958"/>
        <end position="1116"/>
    </location>
</feature>
<dbReference type="InterPro" id="IPR002035">
    <property type="entry name" value="VWF_A"/>
</dbReference>
<feature type="compositionally biased region" description="Acidic residues" evidence="2">
    <location>
        <begin position="403"/>
        <end position="422"/>
    </location>
</feature>
<evidence type="ECO:0000256" key="3">
    <source>
        <dbReference type="SAM" id="SignalP"/>
    </source>
</evidence>
<dbReference type="SUPFAM" id="SSF52540">
    <property type="entry name" value="P-loop containing nucleoside triphosphate hydrolases"/>
    <property type="match status" value="1"/>
</dbReference>
<gene>
    <name evidence="5" type="ORF">PGLA1383_LOCUS42192</name>
</gene>
<dbReference type="SMART" id="SM00327">
    <property type="entry name" value="VWA"/>
    <property type="match status" value="1"/>
</dbReference>
<dbReference type="InterPro" id="IPR004176">
    <property type="entry name" value="Clp_R_N"/>
</dbReference>
<dbReference type="Gene3D" id="1.10.1780.10">
    <property type="entry name" value="Clp, N-terminal domain"/>
    <property type="match status" value="1"/>
</dbReference>
<comment type="caution">
    <text evidence="5">The sequence shown here is derived from an EMBL/GenBank/DDBJ whole genome shotgun (WGS) entry which is preliminary data.</text>
</comment>
<reference evidence="5" key="1">
    <citation type="submission" date="2021-02" db="EMBL/GenBank/DDBJ databases">
        <authorList>
            <person name="Dougan E. K."/>
            <person name="Rhodes N."/>
            <person name="Thang M."/>
            <person name="Chan C."/>
        </authorList>
    </citation>
    <scope>NUCLEOTIDE SEQUENCE</scope>
</reference>
<dbReference type="CDD" id="cd00009">
    <property type="entry name" value="AAA"/>
    <property type="match status" value="1"/>
</dbReference>
<feature type="compositionally biased region" description="Polar residues" evidence="2">
    <location>
        <begin position="465"/>
        <end position="478"/>
    </location>
</feature>
<feature type="region of interest" description="Disordered" evidence="2">
    <location>
        <begin position="391"/>
        <end position="497"/>
    </location>
</feature>
<dbReference type="SUPFAM" id="SSF53300">
    <property type="entry name" value="vWA-like"/>
    <property type="match status" value="1"/>
</dbReference>
<dbReference type="SMART" id="SM00382">
    <property type="entry name" value="AAA"/>
    <property type="match status" value="1"/>
</dbReference>
<dbReference type="Gene3D" id="3.40.50.300">
    <property type="entry name" value="P-loop containing nucleotide triphosphate hydrolases"/>
    <property type="match status" value="1"/>
</dbReference>
<dbReference type="InterPro" id="IPR027417">
    <property type="entry name" value="P-loop_NTPase"/>
</dbReference>
<dbReference type="InterPro" id="IPR036465">
    <property type="entry name" value="vWFA_dom_sf"/>
</dbReference>
<dbReference type="InterPro" id="IPR041538">
    <property type="entry name" value="RavA-like_AAA_lid"/>
</dbReference>
<dbReference type="InterPro" id="IPR036628">
    <property type="entry name" value="Clp_N_dom_sf"/>
</dbReference>
<evidence type="ECO:0000313" key="5">
    <source>
        <dbReference type="EMBL" id="CAE8625160.1"/>
    </source>
</evidence>
<dbReference type="Pfam" id="PF17868">
    <property type="entry name" value="AAA_lid_8"/>
    <property type="match status" value="1"/>
</dbReference>
<dbReference type="Pfam" id="PF20030">
    <property type="entry name" value="bpMoxR"/>
    <property type="match status" value="1"/>
</dbReference>
<protein>
    <recommendedName>
        <fullName evidence="4">Clp R domain-containing protein</fullName>
    </recommendedName>
</protein>
<dbReference type="InterPro" id="IPR045427">
    <property type="entry name" value="MoxR"/>
</dbReference>
<feature type="compositionally biased region" description="Low complexity" evidence="2">
    <location>
        <begin position="919"/>
        <end position="930"/>
    </location>
</feature>
<evidence type="ECO:0000313" key="6">
    <source>
        <dbReference type="Proteomes" id="UP000654075"/>
    </source>
</evidence>
<proteinExistence type="predicted"/>
<dbReference type="InterPro" id="IPR003593">
    <property type="entry name" value="AAA+_ATPase"/>
</dbReference>
<dbReference type="InterPro" id="IPR050513">
    <property type="entry name" value="RavA_ATPases"/>
</dbReference>
<dbReference type="Gene3D" id="3.40.50.410">
    <property type="entry name" value="von Willebrand factor, type A domain"/>
    <property type="match status" value="1"/>
</dbReference>
<organism evidence="5 6">
    <name type="scientific">Polarella glacialis</name>
    <name type="common">Dinoflagellate</name>
    <dbReference type="NCBI Taxonomy" id="89957"/>
    <lineage>
        <taxon>Eukaryota</taxon>
        <taxon>Sar</taxon>
        <taxon>Alveolata</taxon>
        <taxon>Dinophyceae</taxon>
        <taxon>Suessiales</taxon>
        <taxon>Suessiaceae</taxon>
        <taxon>Polarella</taxon>
    </lineage>
</organism>
<keyword evidence="3" id="KW-0732">Signal</keyword>
<feature type="compositionally biased region" description="Low complexity" evidence="2">
    <location>
        <begin position="938"/>
        <end position="955"/>
    </location>
</feature>
<feature type="chain" id="PRO_5033046089" description="Clp R domain-containing protein" evidence="3">
    <location>
        <begin position="26"/>
        <end position="1631"/>
    </location>
</feature>
<dbReference type="PROSITE" id="PS51903">
    <property type="entry name" value="CLP_R"/>
    <property type="match status" value="1"/>
</dbReference>
<dbReference type="SUPFAM" id="SSF81923">
    <property type="entry name" value="Double Clp-N motif"/>
    <property type="match status" value="1"/>
</dbReference>
<keyword evidence="1" id="KW-0677">Repeat</keyword>
<evidence type="ECO:0000256" key="1">
    <source>
        <dbReference type="PROSITE-ProRule" id="PRU01251"/>
    </source>
</evidence>
<dbReference type="PANTHER" id="PTHR32204">
    <property type="entry name" value="ATPASE RAVA"/>
    <property type="match status" value="1"/>
</dbReference>
<feature type="signal peptide" evidence="3">
    <location>
        <begin position="1"/>
        <end position="25"/>
    </location>
</feature>